<reference evidence="2" key="1">
    <citation type="submission" date="2020-10" db="EMBL/GenBank/DDBJ databases">
        <authorList>
            <person name="Han B."/>
            <person name="Lu T."/>
            <person name="Zhao Q."/>
            <person name="Huang X."/>
            <person name="Zhao Y."/>
        </authorList>
    </citation>
    <scope>NUCLEOTIDE SEQUENCE</scope>
</reference>
<feature type="region of interest" description="Disordered" evidence="1">
    <location>
        <begin position="106"/>
        <end position="127"/>
    </location>
</feature>
<dbReference type="EMBL" id="CAJGYO010000012">
    <property type="protein sequence ID" value="CAD6264190.1"/>
    <property type="molecule type" value="Genomic_DNA"/>
</dbReference>
<evidence type="ECO:0000313" key="3">
    <source>
        <dbReference type="Proteomes" id="UP000604825"/>
    </source>
</evidence>
<protein>
    <submittedName>
        <fullName evidence="2">Uncharacterized protein</fullName>
    </submittedName>
</protein>
<dbReference type="AlphaFoldDB" id="A0A811R096"/>
<dbReference type="CDD" id="cd00303">
    <property type="entry name" value="retropepsin_like"/>
    <property type="match status" value="1"/>
</dbReference>
<keyword evidence="3" id="KW-1185">Reference proteome</keyword>
<evidence type="ECO:0000256" key="1">
    <source>
        <dbReference type="SAM" id="MobiDB-lite"/>
    </source>
</evidence>
<name>A0A811R096_9POAL</name>
<dbReference type="Gene3D" id="2.40.70.10">
    <property type="entry name" value="Acid Proteases"/>
    <property type="match status" value="1"/>
</dbReference>
<comment type="caution">
    <text evidence="2">The sequence shown here is derived from an EMBL/GenBank/DDBJ whole genome shotgun (WGS) entry which is preliminary data.</text>
</comment>
<sequence>MDPNTKLLVDEMKAMRSALEGCIGGVESLLGKVETLLGRRIRSVESFISERFAKLEDAAQVFDTSKPTIDASVKELRLKMGAIHKSKEAVEKMREEMMALRKTEELVDPSRRRDGRRSNGCSFLKLPPNGAMPLPTPPVVDKGGRDQVLVVEVLAASTGQTPAWAILLSGTVQGRSVTILMDSGSSCSFLSESLAVHLSGASQLNNTPKVRIADSSLVSCFLGFKTLQWEVQDTVF</sequence>
<accession>A0A811R096</accession>
<dbReference type="InterPro" id="IPR021109">
    <property type="entry name" value="Peptidase_aspartic_dom_sf"/>
</dbReference>
<organism evidence="2 3">
    <name type="scientific">Miscanthus lutarioriparius</name>
    <dbReference type="NCBI Taxonomy" id="422564"/>
    <lineage>
        <taxon>Eukaryota</taxon>
        <taxon>Viridiplantae</taxon>
        <taxon>Streptophyta</taxon>
        <taxon>Embryophyta</taxon>
        <taxon>Tracheophyta</taxon>
        <taxon>Spermatophyta</taxon>
        <taxon>Magnoliopsida</taxon>
        <taxon>Liliopsida</taxon>
        <taxon>Poales</taxon>
        <taxon>Poaceae</taxon>
        <taxon>PACMAD clade</taxon>
        <taxon>Panicoideae</taxon>
        <taxon>Andropogonodae</taxon>
        <taxon>Andropogoneae</taxon>
        <taxon>Saccharinae</taxon>
        <taxon>Miscanthus</taxon>
    </lineage>
</organism>
<proteinExistence type="predicted"/>
<dbReference type="Proteomes" id="UP000604825">
    <property type="component" value="Unassembled WGS sequence"/>
</dbReference>
<gene>
    <name evidence="2" type="ORF">NCGR_LOCUS47495</name>
</gene>
<evidence type="ECO:0000313" key="2">
    <source>
        <dbReference type="EMBL" id="CAD6264190.1"/>
    </source>
</evidence>